<feature type="compositionally biased region" description="Polar residues" evidence="1">
    <location>
        <begin position="520"/>
        <end position="540"/>
    </location>
</feature>
<dbReference type="AlphaFoldDB" id="A0A427XJE0"/>
<feature type="compositionally biased region" description="Acidic residues" evidence="1">
    <location>
        <begin position="232"/>
        <end position="245"/>
    </location>
</feature>
<dbReference type="Proteomes" id="UP000279236">
    <property type="component" value="Unassembled WGS sequence"/>
</dbReference>
<feature type="compositionally biased region" description="Pro residues" evidence="1">
    <location>
        <begin position="277"/>
        <end position="290"/>
    </location>
</feature>
<dbReference type="RefSeq" id="XP_028474158.1">
    <property type="nucleotide sequence ID" value="XM_028617695.1"/>
</dbReference>
<feature type="region of interest" description="Disordered" evidence="1">
    <location>
        <begin position="92"/>
        <end position="190"/>
    </location>
</feature>
<organism evidence="2 3">
    <name type="scientific">Apiotrichum porosum</name>
    <dbReference type="NCBI Taxonomy" id="105984"/>
    <lineage>
        <taxon>Eukaryota</taxon>
        <taxon>Fungi</taxon>
        <taxon>Dikarya</taxon>
        <taxon>Basidiomycota</taxon>
        <taxon>Agaricomycotina</taxon>
        <taxon>Tremellomycetes</taxon>
        <taxon>Trichosporonales</taxon>
        <taxon>Trichosporonaceae</taxon>
        <taxon>Apiotrichum</taxon>
    </lineage>
</organism>
<name>A0A427XJE0_9TREE</name>
<proteinExistence type="predicted"/>
<feature type="compositionally biased region" description="Basic residues" evidence="1">
    <location>
        <begin position="211"/>
        <end position="221"/>
    </location>
</feature>
<keyword evidence="3" id="KW-1185">Reference proteome</keyword>
<feature type="compositionally biased region" description="Gly residues" evidence="1">
    <location>
        <begin position="109"/>
        <end position="118"/>
    </location>
</feature>
<evidence type="ECO:0000313" key="3">
    <source>
        <dbReference type="Proteomes" id="UP000279236"/>
    </source>
</evidence>
<feature type="compositionally biased region" description="Basic and acidic residues" evidence="1">
    <location>
        <begin position="54"/>
        <end position="70"/>
    </location>
</feature>
<evidence type="ECO:0000256" key="1">
    <source>
        <dbReference type="SAM" id="MobiDB-lite"/>
    </source>
</evidence>
<dbReference type="OrthoDB" id="2596865at2759"/>
<feature type="compositionally biased region" description="Polar residues" evidence="1">
    <location>
        <begin position="472"/>
        <end position="485"/>
    </location>
</feature>
<sequence>MSVGIDFSQPQALELGRTPSQPSLTNTSTTASDSDAARPHIPMTPPMPSMLSHEVSEELARREQEVERWDLPPVPSIPVMYKTPAVPAGLAMSVVPPAGHSDHEQRSGGNTGVRGGPAGPSARSTKGLSMFFRKLTGRGKKEAEPPLPTYTTARHHHHAQYHNNTAAEPVGSASRRMSRRGPPAYPVPQVSAPARVRGVLAEMDASSAAIQRRHTARKSMIKRVPVPNLGASDDEEQEPIADPDDTPAPMDPPVQPESAADARAAALAALEGTPRPRAQPVPPHRTPSPGPMASSVPDTEAPVTPPSEAIEVFQQASVVSSEIEEHEERQARRPLLEVGDAALPEEPILKTAVMASPILTQVVVMEPHDVDSAAAVDAPARTPQMKIVSRRSFSGQPVGPGDLGTFGGSLGRLPKGRKKLSDFAFDKPAADSDDSDDEGADVVRPLQLRIPPRSATLSTVGSSGDALRTPRTPVSMSGDTPTSSSFDHASIAGGHLSSVGHGSTETTSVAATGRNYGSSTGHSIWDSQPTSPVTPLSASSPRDVRFAGSSPPRVAAVGDGISSDSHSRAARFRAAGQSLGRKLSTRPAAPKQPPTSHDACVEKQRQLANRRQSCRPTLHSNASIAAEMREVRNKDDVHTMETFFMS</sequence>
<accession>A0A427XJE0</accession>
<protein>
    <submittedName>
        <fullName evidence="2">Uncharacterized protein</fullName>
    </submittedName>
</protein>
<dbReference type="GeneID" id="39586481"/>
<feature type="region of interest" description="Disordered" evidence="1">
    <location>
        <begin position="1"/>
        <end position="78"/>
    </location>
</feature>
<feature type="region of interest" description="Disordered" evidence="1">
    <location>
        <begin position="210"/>
        <end position="304"/>
    </location>
</feature>
<reference evidence="2 3" key="1">
    <citation type="submission" date="2018-11" db="EMBL/GenBank/DDBJ databases">
        <title>Genome sequence of Apiotrichum porosum DSM 27194.</title>
        <authorList>
            <person name="Aliyu H."/>
            <person name="Gorte O."/>
            <person name="Ochsenreither K."/>
        </authorList>
    </citation>
    <scope>NUCLEOTIDE SEQUENCE [LARGE SCALE GENOMIC DNA]</scope>
    <source>
        <strain evidence="2 3">DSM 27194</strain>
    </source>
</reference>
<evidence type="ECO:0000313" key="2">
    <source>
        <dbReference type="EMBL" id="RSH79011.1"/>
    </source>
</evidence>
<feature type="region of interest" description="Disordered" evidence="1">
    <location>
        <begin position="574"/>
        <end position="598"/>
    </location>
</feature>
<dbReference type="EMBL" id="RSCE01000011">
    <property type="protein sequence ID" value="RSH79011.1"/>
    <property type="molecule type" value="Genomic_DNA"/>
</dbReference>
<feature type="region of interest" description="Disordered" evidence="1">
    <location>
        <begin position="453"/>
        <end position="485"/>
    </location>
</feature>
<feature type="compositionally biased region" description="Low complexity" evidence="1">
    <location>
        <begin position="259"/>
        <end position="270"/>
    </location>
</feature>
<comment type="caution">
    <text evidence="2">The sequence shown here is derived from an EMBL/GenBank/DDBJ whole genome shotgun (WGS) entry which is preliminary data.</text>
</comment>
<gene>
    <name evidence="2" type="ORF">EHS24_001938</name>
</gene>
<feature type="region of interest" description="Disordered" evidence="1">
    <location>
        <begin position="520"/>
        <end position="551"/>
    </location>
</feature>